<protein>
    <submittedName>
        <fullName evidence="3">Uncharacterized protein</fullName>
    </submittedName>
</protein>
<feature type="domain" description="DUF1254" evidence="2">
    <location>
        <begin position="63"/>
        <end position="193"/>
    </location>
</feature>
<dbReference type="PANTHER" id="PTHR36509">
    <property type="entry name" value="BLL3101 PROTEIN"/>
    <property type="match status" value="1"/>
</dbReference>
<dbReference type="InterPro" id="IPR037049">
    <property type="entry name" value="DUF1214_C_sf"/>
</dbReference>
<dbReference type="Gene3D" id="2.60.120.600">
    <property type="entry name" value="Domain of unknown function DUF1214, C-terminal domain"/>
    <property type="match status" value="1"/>
</dbReference>
<dbReference type="EMBL" id="LR130779">
    <property type="protein sequence ID" value="VDN65393.1"/>
    <property type="molecule type" value="Genomic_DNA"/>
</dbReference>
<gene>
    <name evidence="3" type="ORF">POT9AD_4418</name>
</gene>
<dbReference type="InterPro" id="IPR037050">
    <property type="entry name" value="DUF1254_sf"/>
</dbReference>
<sequence>MSLNKKWRLGLGIAAAVLGGVGLAGYNLIQQARDTAQAYLFGFPLVMMEVTKQHQMLIGTSAMNRFNHAKRFPDPEFNGVVSPNIDTLYSISHFDLRREPLVMEIPDTRGHFYMMQIMDAWSNVVTSPGTRTIGTAARRYLVAGPDWQGETPAGLELIRVPTQLAWLIGRIRSANQQEYQAVTQLQERFRLMPLSTWQGQPAGAATPVAMVELPRLALIPSPDRQVASWSQDEFFATFCQLLKDNPPSAADAPMMQRIRATGLLGPGCLARLSPLQRLGSALGYEKVLEVMANSKQVLEQLPTFNGWRIGYDLGDYGTRYEQRAIVAKVALGANLAADAIYPNLWNDQQGQPLTGAHRYVLHFSKEQLPPVRAFWSLTLYNGQQFLSANALKRYALSGDSDLHYNADGSLDLYVQHEQPQAPEQLSNWLPAPAEDFSLFLRLYWPRKAVLDKQWVPPAIQRLP</sequence>
<reference evidence="3" key="1">
    <citation type="submission" date="2018-11" db="EMBL/GenBank/DDBJ databases">
        <authorList>
            <consortium name="Genoscope - CEA"/>
            <person name="William W."/>
        </authorList>
    </citation>
    <scope>NUCLEOTIDE SEQUENCE [LARGE SCALE GENOMIC DNA]</scope>
    <source>
        <strain evidence="3">T9AD</strain>
    </source>
</reference>
<dbReference type="SUPFAM" id="SSF160935">
    <property type="entry name" value="VPA0735-like"/>
    <property type="match status" value="1"/>
</dbReference>
<accession>A0A653B9S3</accession>
<proteinExistence type="predicted"/>
<feature type="domain" description="DUF1214" evidence="1">
    <location>
        <begin position="339"/>
        <end position="446"/>
    </location>
</feature>
<dbReference type="InterPro" id="IPR010679">
    <property type="entry name" value="DUF1254"/>
</dbReference>
<dbReference type="Pfam" id="PF06863">
    <property type="entry name" value="DUF1254"/>
    <property type="match status" value="1"/>
</dbReference>
<evidence type="ECO:0000259" key="2">
    <source>
        <dbReference type="Pfam" id="PF06863"/>
    </source>
</evidence>
<evidence type="ECO:0000313" key="3">
    <source>
        <dbReference type="EMBL" id="VDN65393.1"/>
    </source>
</evidence>
<dbReference type="InterPro" id="IPR010621">
    <property type="entry name" value="DUF1214"/>
</dbReference>
<dbReference type="Gene3D" id="2.60.40.1610">
    <property type="entry name" value="Domain of unknown function DUF1254"/>
    <property type="match status" value="1"/>
</dbReference>
<dbReference type="Pfam" id="PF06742">
    <property type="entry name" value="DUF1214"/>
    <property type="match status" value="1"/>
</dbReference>
<dbReference type="AlphaFoldDB" id="A0A653B9S3"/>
<organism evidence="3">
    <name type="scientific">Ectopseudomonas oleovorans</name>
    <name type="common">Pseudomonas oleovorans</name>
    <dbReference type="NCBI Taxonomy" id="301"/>
    <lineage>
        <taxon>Bacteria</taxon>
        <taxon>Pseudomonadati</taxon>
        <taxon>Pseudomonadota</taxon>
        <taxon>Gammaproteobacteria</taxon>
        <taxon>Pseudomonadales</taxon>
        <taxon>Pseudomonadaceae</taxon>
        <taxon>Ectopseudomonas</taxon>
    </lineage>
</organism>
<dbReference type="OrthoDB" id="9777345at2"/>
<name>A0A653B9S3_ECTOL</name>
<evidence type="ECO:0000259" key="1">
    <source>
        <dbReference type="Pfam" id="PF06742"/>
    </source>
</evidence>
<dbReference type="PANTHER" id="PTHR36509:SF2">
    <property type="entry name" value="BLL3101 PROTEIN"/>
    <property type="match status" value="1"/>
</dbReference>